<feature type="domain" description="SCP" evidence="2">
    <location>
        <begin position="2"/>
        <end position="137"/>
    </location>
</feature>
<dbReference type="EMBL" id="JAULSV010000007">
    <property type="protein sequence ID" value="KAK0639685.1"/>
    <property type="molecule type" value="Genomic_DNA"/>
</dbReference>
<dbReference type="CDD" id="cd05382">
    <property type="entry name" value="CAP_GAPR1-like"/>
    <property type="match status" value="1"/>
</dbReference>
<dbReference type="InterPro" id="IPR001283">
    <property type="entry name" value="CRISP-related"/>
</dbReference>
<feature type="region of interest" description="Disordered" evidence="1">
    <location>
        <begin position="136"/>
        <end position="168"/>
    </location>
</feature>
<dbReference type="SMART" id="SM00198">
    <property type="entry name" value="SCP"/>
    <property type="match status" value="1"/>
</dbReference>
<name>A0AA39XTT7_9PEZI</name>
<dbReference type="PRINTS" id="PR00838">
    <property type="entry name" value="V5ALLERGEN"/>
</dbReference>
<protein>
    <submittedName>
        <fullName evidence="3">CAP domain-containing protein</fullName>
    </submittedName>
</protein>
<dbReference type="SUPFAM" id="SSF55797">
    <property type="entry name" value="PR-1-like"/>
    <property type="match status" value="1"/>
</dbReference>
<evidence type="ECO:0000313" key="3">
    <source>
        <dbReference type="EMBL" id="KAK0639685.1"/>
    </source>
</evidence>
<feature type="compositionally biased region" description="Low complexity" evidence="1">
    <location>
        <begin position="143"/>
        <end position="166"/>
    </location>
</feature>
<dbReference type="InterPro" id="IPR014044">
    <property type="entry name" value="CAP_dom"/>
</dbReference>
<organism evidence="3 4">
    <name type="scientific">Cercophora newfieldiana</name>
    <dbReference type="NCBI Taxonomy" id="92897"/>
    <lineage>
        <taxon>Eukaryota</taxon>
        <taxon>Fungi</taxon>
        <taxon>Dikarya</taxon>
        <taxon>Ascomycota</taxon>
        <taxon>Pezizomycotina</taxon>
        <taxon>Sordariomycetes</taxon>
        <taxon>Sordariomycetidae</taxon>
        <taxon>Sordariales</taxon>
        <taxon>Lasiosphaeriaceae</taxon>
        <taxon>Cercophora</taxon>
    </lineage>
</organism>
<comment type="caution">
    <text evidence="3">The sequence shown here is derived from an EMBL/GenBank/DDBJ whole genome shotgun (WGS) entry which is preliminary data.</text>
</comment>
<dbReference type="Proteomes" id="UP001174936">
    <property type="component" value="Unassembled WGS sequence"/>
</dbReference>
<reference evidence="3" key="1">
    <citation type="submission" date="2023-06" db="EMBL/GenBank/DDBJ databases">
        <title>Genome-scale phylogeny and comparative genomics of the fungal order Sordariales.</title>
        <authorList>
            <consortium name="Lawrence Berkeley National Laboratory"/>
            <person name="Hensen N."/>
            <person name="Bonometti L."/>
            <person name="Westerberg I."/>
            <person name="Brannstrom I.O."/>
            <person name="Guillou S."/>
            <person name="Cros-Aarteil S."/>
            <person name="Calhoun S."/>
            <person name="Haridas S."/>
            <person name="Kuo A."/>
            <person name="Mondo S."/>
            <person name="Pangilinan J."/>
            <person name="Riley R."/>
            <person name="Labutti K."/>
            <person name="Andreopoulos B."/>
            <person name="Lipzen A."/>
            <person name="Chen C."/>
            <person name="Yanf M."/>
            <person name="Daum C."/>
            <person name="Ng V."/>
            <person name="Clum A."/>
            <person name="Steindorff A."/>
            <person name="Ohm R."/>
            <person name="Martin F."/>
            <person name="Silar P."/>
            <person name="Natvig D."/>
            <person name="Lalanne C."/>
            <person name="Gautier V."/>
            <person name="Ament-Velasquez S.L."/>
            <person name="Kruys A."/>
            <person name="Hutchinson M.I."/>
            <person name="Powell A.J."/>
            <person name="Barry K."/>
            <person name="Miller A.N."/>
            <person name="Grigoriev I.V."/>
            <person name="Debuchy R."/>
            <person name="Gladieux P."/>
            <person name="Thoren M.H."/>
            <person name="Johannesson H."/>
        </authorList>
    </citation>
    <scope>NUCLEOTIDE SEQUENCE</scope>
    <source>
        <strain evidence="3">SMH2532-1</strain>
    </source>
</reference>
<evidence type="ECO:0000259" key="2">
    <source>
        <dbReference type="SMART" id="SM00198"/>
    </source>
</evidence>
<dbReference type="PANTHER" id="PTHR10334">
    <property type="entry name" value="CYSTEINE-RICH SECRETORY PROTEIN-RELATED"/>
    <property type="match status" value="1"/>
</dbReference>
<accession>A0AA39XTT7</accession>
<sequence>MASQALQAHNDARAKAPGGARPSLQWDNGLANDAQNYANQLARLGKMEHSKDRNGQGENLYASTGTPSFADAAKSWIDEGPLYKGEKIGQIANFGAVGHYTQCVWPETTKLGMGIAKGSNGWTYIVGRYSPAGNMSGQSAWRPGPSGPSNSNNNNNNNNGGNNNNNAPKKGGFYLVNGYKNGQGRSGIAWYNSLGGNDGKQPDKYMDIKKDGLLTWEGTSVDATFGDGTRIVSKVNSNDQVQKAQLFTKVGEATVSGRKIDVKKDKIRTLYMNDGWDFKCIYWAD</sequence>
<evidence type="ECO:0000313" key="4">
    <source>
        <dbReference type="Proteomes" id="UP001174936"/>
    </source>
</evidence>
<dbReference type="Gene3D" id="3.40.33.10">
    <property type="entry name" value="CAP"/>
    <property type="match status" value="1"/>
</dbReference>
<proteinExistence type="predicted"/>
<dbReference type="InterPro" id="IPR002413">
    <property type="entry name" value="V5_allergen-like"/>
</dbReference>
<dbReference type="PRINTS" id="PR00837">
    <property type="entry name" value="V5TPXLIKE"/>
</dbReference>
<evidence type="ECO:0000256" key="1">
    <source>
        <dbReference type="SAM" id="MobiDB-lite"/>
    </source>
</evidence>
<dbReference type="Pfam" id="PF00188">
    <property type="entry name" value="CAP"/>
    <property type="match status" value="1"/>
</dbReference>
<keyword evidence="4" id="KW-1185">Reference proteome</keyword>
<dbReference type="InterPro" id="IPR034113">
    <property type="entry name" value="SCP_GAPR1-like"/>
</dbReference>
<feature type="region of interest" description="Disordered" evidence="1">
    <location>
        <begin position="1"/>
        <end position="25"/>
    </location>
</feature>
<dbReference type="AlphaFoldDB" id="A0AA39XTT7"/>
<dbReference type="InterPro" id="IPR035940">
    <property type="entry name" value="CAP_sf"/>
</dbReference>
<gene>
    <name evidence="3" type="ORF">B0T16DRAFT_247232</name>
</gene>